<dbReference type="Pfam" id="PF15612">
    <property type="entry name" value="WHIM1"/>
    <property type="match status" value="1"/>
</dbReference>
<feature type="compositionally biased region" description="Low complexity" evidence="6">
    <location>
        <begin position="406"/>
        <end position="438"/>
    </location>
</feature>
<evidence type="ECO:0000313" key="10">
    <source>
        <dbReference type="Proteomes" id="UP000242180"/>
    </source>
</evidence>
<gene>
    <name evidence="9" type="ORF">BCR43DRAFT_564473</name>
</gene>
<feature type="region of interest" description="Disordered" evidence="6">
    <location>
        <begin position="400"/>
        <end position="463"/>
    </location>
</feature>
<dbReference type="InParanoid" id="A0A1X2HBP8"/>
<proteinExistence type="predicted"/>
<dbReference type="GO" id="GO:0000785">
    <property type="term" value="C:chromatin"/>
    <property type="evidence" value="ECO:0007669"/>
    <property type="project" value="UniProtKB-ARBA"/>
</dbReference>
<protein>
    <submittedName>
        <fullName evidence="9">ATP-utilizing chromatin assembly and remodelling N-terminal-domain-containing protein</fullName>
    </submittedName>
</protein>
<dbReference type="InterPro" id="IPR028942">
    <property type="entry name" value="WHIM1_dom"/>
</dbReference>
<feature type="region of interest" description="Disordered" evidence="6">
    <location>
        <begin position="610"/>
        <end position="731"/>
    </location>
</feature>
<keyword evidence="10" id="KW-1185">Reference proteome</keyword>
<name>A0A1X2HBP8_SYNRA</name>
<evidence type="ECO:0000256" key="4">
    <source>
        <dbReference type="PROSITE-ProRule" id="PRU00475"/>
    </source>
</evidence>
<dbReference type="InterPro" id="IPR013136">
    <property type="entry name" value="WSTF_Acf1_Cbp146"/>
</dbReference>
<feature type="compositionally biased region" description="Acidic residues" evidence="6">
    <location>
        <begin position="637"/>
        <end position="649"/>
    </location>
</feature>
<keyword evidence="2 5" id="KW-0175">Coiled coil</keyword>
<accession>A0A1X2HBP8</accession>
<dbReference type="Proteomes" id="UP000242180">
    <property type="component" value="Unassembled WGS sequence"/>
</dbReference>
<dbReference type="PANTHER" id="PTHR32075">
    <property type="entry name" value="ISWI CHROMATIN-REMODELING COMPLEX SUBUNIT YPL216W-RELATED"/>
    <property type="match status" value="1"/>
</dbReference>
<dbReference type="InterPro" id="IPR028941">
    <property type="entry name" value="WHIM2_dom"/>
</dbReference>
<evidence type="ECO:0000256" key="2">
    <source>
        <dbReference type="ARBA" id="ARBA00023054"/>
    </source>
</evidence>
<dbReference type="PROSITE" id="PS50827">
    <property type="entry name" value="DDT"/>
    <property type="match status" value="1"/>
</dbReference>
<dbReference type="PROSITE" id="PS51136">
    <property type="entry name" value="WAC"/>
    <property type="match status" value="1"/>
</dbReference>
<feature type="compositionally biased region" description="Polar residues" evidence="6">
    <location>
        <begin position="834"/>
        <end position="853"/>
    </location>
</feature>
<reference evidence="9 10" key="1">
    <citation type="submission" date="2016-07" db="EMBL/GenBank/DDBJ databases">
        <title>Pervasive Adenine N6-methylation of Active Genes in Fungi.</title>
        <authorList>
            <consortium name="DOE Joint Genome Institute"/>
            <person name="Mondo S.J."/>
            <person name="Dannebaum R.O."/>
            <person name="Kuo R.C."/>
            <person name="Labutti K."/>
            <person name="Haridas S."/>
            <person name="Kuo A."/>
            <person name="Salamov A."/>
            <person name="Ahrendt S.R."/>
            <person name="Lipzen A."/>
            <person name="Sullivan W."/>
            <person name="Andreopoulos W.B."/>
            <person name="Clum A."/>
            <person name="Lindquist E."/>
            <person name="Daum C."/>
            <person name="Ramamoorthy G.K."/>
            <person name="Gryganskyi A."/>
            <person name="Culley D."/>
            <person name="Magnuson J.K."/>
            <person name="James T.Y."/>
            <person name="O'Malley M.A."/>
            <person name="Stajich J.E."/>
            <person name="Spatafora J.W."/>
            <person name="Visel A."/>
            <person name="Grigoriev I.V."/>
        </authorList>
    </citation>
    <scope>NUCLEOTIDE SEQUENCE [LARGE SCALE GENOMIC DNA]</scope>
    <source>
        <strain evidence="9 10">NRRL 2496</strain>
    </source>
</reference>
<dbReference type="EMBL" id="MCGN01000006">
    <property type="protein sequence ID" value="ORY95624.1"/>
    <property type="molecule type" value="Genomic_DNA"/>
</dbReference>
<feature type="compositionally biased region" description="Polar residues" evidence="6">
    <location>
        <begin position="795"/>
        <end position="807"/>
    </location>
</feature>
<feature type="domain" description="DDT" evidence="7">
    <location>
        <begin position="334"/>
        <end position="397"/>
    </location>
</feature>
<evidence type="ECO:0000256" key="3">
    <source>
        <dbReference type="ARBA" id="ARBA00023242"/>
    </source>
</evidence>
<feature type="domain" description="WAC" evidence="8">
    <location>
        <begin position="27"/>
        <end position="133"/>
    </location>
</feature>
<dbReference type="SMART" id="SM00571">
    <property type="entry name" value="DDT"/>
    <property type="match status" value="1"/>
</dbReference>
<feature type="compositionally biased region" description="Acidic residues" evidence="6">
    <location>
        <begin position="616"/>
        <end position="630"/>
    </location>
</feature>
<evidence type="ECO:0000256" key="5">
    <source>
        <dbReference type="SAM" id="Coils"/>
    </source>
</evidence>
<feature type="compositionally biased region" description="Low complexity" evidence="6">
    <location>
        <begin position="808"/>
        <end position="833"/>
    </location>
</feature>
<organism evidence="9 10">
    <name type="scientific">Syncephalastrum racemosum</name>
    <name type="common">Filamentous fungus</name>
    <dbReference type="NCBI Taxonomy" id="13706"/>
    <lineage>
        <taxon>Eukaryota</taxon>
        <taxon>Fungi</taxon>
        <taxon>Fungi incertae sedis</taxon>
        <taxon>Mucoromycota</taxon>
        <taxon>Mucoromycotina</taxon>
        <taxon>Mucoromycetes</taxon>
        <taxon>Mucorales</taxon>
        <taxon>Syncephalastraceae</taxon>
        <taxon>Syncephalastrum</taxon>
    </lineage>
</organism>
<evidence type="ECO:0000313" key="9">
    <source>
        <dbReference type="EMBL" id="ORY95624.1"/>
    </source>
</evidence>
<dbReference type="OMA" id="FVEVHCA"/>
<evidence type="ECO:0000259" key="8">
    <source>
        <dbReference type="PROSITE" id="PS51136"/>
    </source>
</evidence>
<dbReference type="PANTHER" id="PTHR32075:SF6">
    <property type="entry name" value="ISWI CHROMATIN-REMODELING COMPLEX SUBUNIT YPL216W-RELATED"/>
    <property type="match status" value="1"/>
</dbReference>
<feature type="region of interest" description="Disordered" evidence="6">
    <location>
        <begin position="790"/>
        <end position="860"/>
    </location>
</feature>
<dbReference type="GO" id="GO:0031509">
    <property type="term" value="P:subtelomeric heterochromatin formation"/>
    <property type="evidence" value="ECO:0007669"/>
    <property type="project" value="TreeGrafter"/>
</dbReference>
<feature type="compositionally biased region" description="Basic and acidic residues" evidence="6">
    <location>
        <begin position="673"/>
        <end position="730"/>
    </location>
</feature>
<dbReference type="InterPro" id="IPR018501">
    <property type="entry name" value="DDT_dom"/>
</dbReference>
<comment type="caution">
    <text evidence="9">The sequence shown here is derived from an EMBL/GenBank/DDBJ whole genome shotgun (WGS) entry which is preliminary data.</text>
</comment>
<keyword evidence="3 4" id="KW-0539">Nucleus</keyword>
<dbReference type="OrthoDB" id="332390at2759"/>
<dbReference type="GO" id="GO:0000781">
    <property type="term" value="C:chromosome, telomeric region"/>
    <property type="evidence" value="ECO:0007669"/>
    <property type="project" value="GOC"/>
</dbReference>
<sequence>MPLLKRRHFTLLDPPTYDPDQKDTKDRQVWYNPITNEVFTDYTTYLQRNALYKQPIWQCETTGRSNLTYKQALDMEKLEKERVQDKLPEELQRRVLQRAQFQTGRMDNIVDDVYNHHLERYTPGEIINCLWDDGVVYNARILDIETTPSDDHKGTNGKAASTEPSDTRYRVQLIDDNNEGLEDFIMTVTKNEIKRDRLAFSKNLLKKYLKESMGKDTYIGAPWIVKPALAEKFGIKTDLPADLQAIKDKVYSKKKKSGGGKAQPDKGIDARRIEASLKYPMEDLDVPVYRRQPSGEGPIVDMAPGRPHHNEPVRNPTGGMPAFPKPTYDHAIPKDCYSTFLMAWAFLSLFARPLDLYPFSLDDFESALLHDSVEPKSQLLIEANVSLLNAIIRERKKFKIQPPGGSSQSKSVFSTHVSSSSSLQAPSSRSSTPLSGSLQREDSSTADSVNGNDEDIQREDMRTSRIETYFHHRNPELMERGVGSAEIVTIGTRWDARLIPAGEDREGWEDVLIGCVNEIVHPEHVLELDQVLNRLVPTVGCTLEDREEAYVALSVQDKIFLMNILIDAVNECSFIKDYMEKCQEQLTELRKQKIDLSRERKRILAERLSFEKKENEENEDNEENGTEEDGTPSADVSEVEADGSDEDEDVTRAQRQAESQSRHESRQAVLKRKQAEREEREAKKLKMYHRQREEARIRSQEQKARNEARKKLDSEELQLHKKEEQVEHGMRKYSTQRVKPLGRDKFFNRYYYFDNIGGANAHGTGRLFVQNPSDLDLILLRERDRAEYFEEQEADQTTQNAKPNPSSTTTPAATTAATTTTTTTTNTTTATTTNQVANNKSSNHANATNSKTATLPPCGHGGGTRFMIELMRGQGLEQESVYVEKRIADEESVGYWGAFETADDLDSLLAWLNPKGVREYRLKREIERHLPSLLAGIKKRHADHNLARVDVPRRSMRSKPSSGAIPHGSWLAYSNRYAK</sequence>
<dbReference type="STRING" id="13706.A0A1X2HBP8"/>
<feature type="coiled-coil region" evidence="5">
    <location>
        <begin position="579"/>
        <end position="606"/>
    </location>
</feature>
<dbReference type="Pfam" id="PF02791">
    <property type="entry name" value="DDT"/>
    <property type="match status" value="1"/>
</dbReference>
<dbReference type="AlphaFoldDB" id="A0A1X2HBP8"/>
<evidence type="ECO:0000259" key="7">
    <source>
        <dbReference type="PROSITE" id="PS50827"/>
    </source>
</evidence>
<dbReference type="Pfam" id="PF15613">
    <property type="entry name" value="WSD"/>
    <property type="match status" value="1"/>
</dbReference>
<evidence type="ECO:0000256" key="1">
    <source>
        <dbReference type="ARBA" id="ARBA00004123"/>
    </source>
</evidence>
<dbReference type="Pfam" id="PF10537">
    <property type="entry name" value="WAC_Acf1_DNA_bd"/>
    <property type="match status" value="1"/>
</dbReference>
<evidence type="ECO:0000256" key="6">
    <source>
        <dbReference type="SAM" id="MobiDB-lite"/>
    </source>
</evidence>
<comment type="subcellular location">
    <subcellularLocation>
        <location evidence="1 4">Nucleus</location>
    </subcellularLocation>
</comment>
<dbReference type="GO" id="GO:0005634">
    <property type="term" value="C:nucleus"/>
    <property type="evidence" value="ECO:0007669"/>
    <property type="project" value="UniProtKB-SubCell"/>
</dbReference>